<comment type="caution">
    <text evidence="2">The sequence shown here is derived from an EMBL/GenBank/DDBJ whole genome shotgun (WGS) entry which is preliminary data.</text>
</comment>
<evidence type="ECO:0000313" key="2">
    <source>
        <dbReference type="EMBL" id="MCH6172080.1"/>
    </source>
</evidence>
<protein>
    <submittedName>
        <fullName evidence="2">Uncharacterized protein</fullName>
    </submittedName>
</protein>
<dbReference type="EMBL" id="JAKXMK010000056">
    <property type="protein sequence ID" value="MCH6172080.1"/>
    <property type="molecule type" value="Genomic_DNA"/>
</dbReference>
<dbReference type="Proteomes" id="UP001299970">
    <property type="component" value="Unassembled WGS sequence"/>
</dbReference>
<gene>
    <name evidence="2" type="ORF">MMF94_40910</name>
</gene>
<keyword evidence="1" id="KW-0472">Membrane</keyword>
<keyword evidence="1" id="KW-1133">Transmembrane helix</keyword>
<dbReference type="RefSeq" id="WP_241042887.1">
    <property type="nucleotide sequence ID" value="NZ_BAAAJF010000028.1"/>
</dbReference>
<sequence length="331" mass="36296">MVAGAAIGFGLDTLIDNDPSLGALMLAAAGLAVVSGISVARLRFEAATALHDAQEAAAQQLAAVKSEIDDHHAQLREELEAHLDYVHAAVYFVEEARRNGRGRRGQLGYDTATAAVRQARNSIFVIGDYSPPPDEGPGFTRQPPAKRSEYLSAIETILTDRLNAHDASLPRLVYRRYVQRPLDIYNGVKSRETASQQHGIILTRDDMAGDEQIFEHCQRILDIKASADRIRGAKVDIDLRLIPFLPNCPSLLLVDRREMQFTIPTRIDQPGDHYGAALGLHGVLVMHDHARGAKVCGHFEDLFMRLKDFSVFIKGVSAEDSMVVTAPQNAG</sequence>
<organism evidence="2 3">
    <name type="scientific">Pseudonocardia alaniniphila</name>
    <dbReference type="NCBI Taxonomy" id="75291"/>
    <lineage>
        <taxon>Bacteria</taxon>
        <taxon>Bacillati</taxon>
        <taxon>Actinomycetota</taxon>
        <taxon>Actinomycetes</taxon>
        <taxon>Pseudonocardiales</taxon>
        <taxon>Pseudonocardiaceae</taxon>
        <taxon>Pseudonocardia</taxon>
    </lineage>
</organism>
<proteinExistence type="predicted"/>
<accession>A0ABS9TU30</accession>
<keyword evidence="3" id="KW-1185">Reference proteome</keyword>
<feature type="transmembrane region" description="Helical" evidence="1">
    <location>
        <begin position="20"/>
        <end position="40"/>
    </location>
</feature>
<keyword evidence="1" id="KW-0812">Transmembrane</keyword>
<reference evidence="2 3" key="1">
    <citation type="submission" date="2022-03" db="EMBL/GenBank/DDBJ databases">
        <title>Pseudonocardia alaer sp. nov., a novel actinomycete isolated from reed forest soil.</title>
        <authorList>
            <person name="Wang L."/>
        </authorList>
    </citation>
    <scope>NUCLEOTIDE SEQUENCE [LARGE SCALE GENOMIC DNA]</scope>
    <source>
        <strain evidence="2 3">Y-16303</strain>
    </source>
</reference>
<evidence type="ECO:0000256" key="1">
    <source>
        <dbReference type="SAM" id="Phobius"/>
    </source>
</evidence>
<evidence type="ECO:0000313" key="3">
    <source>
        <dbReference type="Proteomes" id="UP001299970"/>
    </source>
</evidence>
<name>A0ABS9TU30_9PSEU</name>